<dbReference type="InterPro" id="IPR029018">
    <property type="entry name" value="Hex-like_dom2"/>
</dbReference>
<dbReference type="RefSeq" id="WP_309263213.1">
    <property type="nucleotide sequence ID" value="NZ_JARUHG010000005.1"/>
</dbReference>
<keyword evidence="6" id="KW-1185">Reference proteome</keyword>
<name>A0ABU1CGJ3_9GAMM</name>
<dbReference type="Gene3D" id="1.20.58.2150">
    <property type="match status" value="1"/>
</dbReference>
<evidence type="ECO:0000256" key="3">
    <source>
        <dbReference type="SAM" id="SignalP"/>
    </source>
</evidence>
<reference evidence="5 6" key="1">
    <citation type="submission" date="2023-04" db="EMBL/GenBank/DDBJ databases">
        <title>Lysobacter sp. strain UC isolated from soil sample.</title>
        <authorList>
            <person name="Choksket S."/>
            <person name="Harshvardhan F."/>
            <person name="Rana R."/>
            <person name="Patil P.B."/>
            <person name="Korpole S."/>
        </authorList>
    </citation>
    <scope>NUCLEOTIDE SEQUENCE [LARGE SCALE GENOMIC DNA]</scope>
    <source>
        <strain evidence="5 6">UC</strain>
    </source>
</reference>
<dbReference type="EMBL" id="JARUHG010000005">
    <property type="protein sequence ID" value="MDR0184076.1"/>
    <property type="molecule type" value="Genomic_DNA"/>
</dbReference>
<organism evidence="5 6">
    <name type="scientific">Lysobacter arvi</name>
    <dbReference type="NCBI Taxonomy" id="3038776"/>
    <lineage>
        <taxon>Bacteria</taxon>
        <taxon>Pseudomonadati</taxon>
        <taxon>Pseudomonadota</taxon>
        <taxon>Gammaproteobacteria</taxon>
        <taxon>Lysobacterales</taxon>
        <taxon>Lysobacteraceae</taxon>
        <taxon>Lysobacter</taxon>
    </lineage>
</organism>
<dbReference type="SUPFAM" id="SSF55545">
    <property type="entry name" value="beta-N-acetylhexosaminidase-like domain"/>
    <property type="match status" value="1"/>
</dbReference>
<accession>A0ABU1CGJ3</accession>
<comment type="caution">
    <text evidence="5">The sequence shown here is derived from an EMBL/GenBank/DDBJ whole genome shotgun (WGS) entry which is preliminary data.</text>
</comment>
<dbReference type="InterPro" id="IPR042301">
    <property type="entry name" value="GH115_sf"/>
</dbReference>
<feature type="region of interest" description="Disordered" evidence="2">
    <location>
        <begin position="942"/>
        <end position="964"/>
    </location>
</feature>
<protein>
    <submittedName>
        <fullName evidence="5">Glycosyl hydrolase 115 family protein</fullName>
    </submittedName>
</protein>
<dbReference type="Pfam" id="PF17829">
    <property type="entry name" value="GH115_C"/>
    <property type="match status" value="1"/>
</dbReference>
<dbReference type="GO" id="GO:0016787">
    <property type="term" value="F:hydrolase activity"/>
    <property type="evidence" value="ECO:0007669"/>
    <property type="project" value="UniProtKB-KW"/>
</dbReference>
<evidence type="ECO:0000259" key="4">
    <source>
        <dbReference type="Pfam" id="PF17829"/>
    </source>
</evidence>
<dbReference type="PANTHER" id="PTHR37842">
    <property type="match status" value="1"/>
</dbReference>
<feature type="chain" id="PRO_5046549901" evidence="3">
    <location>
        <begin position="26"/>
        <end position="964"/>
    </location>
</feature>
<dbReference type="Gene3D" id="2.60.120.1620">
    <property type="match status" value="1"/>
</dbReference>
<dbReference type="Gene3D" id="3.30.379.10">
    <property type="entry name" value="Chitobiase/beta-hexosaminidase domain 2-like"/>
    <property type="match status" value="1"/>
</dbReference>
<sequence length="964" mass="106840">MAFAPAARGLFAALVLLLPPAISRAADDCAAPAAVCDDAVPGALALVDHGRVARVIVDAADFPGVLRAARDLQGDLGKVAGDGTQTATTAIIAGTLGRSPRIDRIVASKRLDTTGVAGTWEGYLLQVVERPEPGVDRALIVADADKRGTIFGLYELSRRLGVSPWNWWADVPVQPRRTRYIAPGRFVDAPQVRYRGIFLNDEDPALGGWMKATYGGPNHRFYERVFELVLRLKGNYLWPAMWGRAFADDDPRNPQLADEYGIVIGTSHHEPMMRAHVEWERHGSGPWDYTKNADTLRAFWRDGIRRMGTRESVVTLGMRGDGDEPMTQGTAIELLQAIVADQRNILADLTGKPPERTPQVWALYKEVQDYFDAGMQVPDDVTLLFADDNWGNLRRLPKPGDTRGGGYGVYYHFDYVGGPRNYKWLNTTQIERTWEQMHLAYEYGARQLWIVNVGDLKPMEFPISFFLDHAWKPEAFGIDALERYPAHWAAEQFGPQHAQEIGELLTRYTQYNARRKPELLSPDTFSLVNDAEADRVLADWNALVERARATGAALGPTYRDAYYQLVEYPIAASANLTAMYVAVGRNRLYAKQGRVSANAQGDLARRLFERDAELARVYERDIAGGKWRHMMSQPRIGYTGWQQPERNILPRLESTAPQASASMAVAIEGDASAWPGATPAPMLPPLDALAHRSRTITVFNRGARAFRFEAQTSHPWLRVSPASGDVDDERALTVDVDWKALPANATRGRVTLRGSEGTRVVIDVPLAGRVDARRARGFVEADGRIAIEAAHYDRAIANAGVQWRTIPHLGRTLSGVTSFPVTAPPGTTGEHGAWLEYPIHLTRDGAFDVRVVMSPTLDFQHRGGLRYAVSIDGEAPEVVTVKSDPTPGHADFKAWERAVSDSVYVGTSRHDAKAGNRTLRIWRVDPGVVLQRVEIARDGARATYLGPPESPYLPTARKQSRESR</sequence>
<evidence type="ECO:0000313" key="5">
    <source>
        <dbReference type="EMBL" id="MDR0184076.1"/>
    </source>
</evidence>
<proteinExistence type="predicted"/>
<evidence type="ECO:0000256" key="1">
    <source>
        <dbReference type="ARBA" id="ARBA00022801"/>
    </source>
</evidence>
<dbReference type="Proteomes" id="UP001233535">
    <property type="component" value="Unassembled WGS sequence"/>
</dbReference>
<dbReference type="InterPro" id="IPR041437">
    <property type="entry name" value="GH115_C"/>
</dbReference>
<keyword evidence="3" id="KW-0732">Signal</keyword>
<feature type="signal peptide" evidence="3">
    <location>
        <begin position="1"/>
        <end position="25"/>
    </location>
</feature>
<evidence type="ECO:0000256" key="2">
    <source>
        <dbReference type="SAM" id="MobiDB-lite"/>
    </source>
</evidence>
<feature type="domain" description="Gylcosyl hydrolase 115 C-terminal" evidence="4">
    <location>
        <begin position="777"/>
        <end position="949"/>
    </location>
</feature>
<keyword evidence="1 5" id="KW-0378">Hydrolase</keyword>
<dbReference type="InterPro" id="IPR031924">
    <property type="entry name" value="GH115"/>
</dbReference>
<dbReference type="Pfam" id="PF15979">
    <property type="entry name" value="Glyco_hydro_115"/>
    <property type="match status" value="1"/>
</dbReference>
<dbReference type="PANTHER" id="PTHR37842:SF2">
    <property type="entry name" value="GYLCOSYL HYDROLASE 115 C-TERMINAL DOMAIN-CONTAINING PROTEIN"/>
    <property type="match status" value="1"/>
</dbReference>
<gene>
    <name evidence="5" type="ORF">P8609_14020</name>
</gene>
<evidence type="ECO:0000313" key="6">
    <source>
        <dbReference type="Proteomes" id="UP001233535"/>
    </source>
</evidence>
<dbReference type="Gene3D" id="3.20.20.520">
    <property type="entry name" value="Glycosyl hydrolase family 115"/>
    <property type="match status" value="1"/>
</dbReference>